<feature type="transmembrane region" description="Helical" evidence="2">
    <location>
        <begin position="42"/>
        <end position="64"/>
    </location>
</feature>
<keyword evidence="2" id="KW-0472">Membrane</keyword>
<feature type="transmembrane region" description="Helical" evidence="2">
    <location>
        <begin position="499"/>
        <end position="518"/>
    </location>
</feature>
<evidence type="ECO:0008006" key="5">
    <source>
        <dbReference type="Google" id="ProtNLM"/>
    </source>
</evidence>
<keyword evidence="4" id="KW-1185">Reference proteome</keyword>
<accession>A0ABS8G0C6</accession>
<proteinExistence type="predicted"/>
<dbReference type="EMBL" id="JAJEQX010000025">
    <property type="protein sequence ID" value="MCC2255324.1"/>
    <property type="molecule type" value="Genomic_DNA"/>
</dbReference>
<dbReference type="Proteomes" id="UP001198151">
    <property type="component" value="Unassembled WGS sequence"/>
</dbReference>
<protein>
    <recommendedName>
        <fullName evidence="5">Amino acid ABC transporter permease</fullName>
    </recommendedName>
</protein>
<feature type="region of interest" description="Disordered" evidence="1">
    <location>
        <begin position="414"/>
        <end position="464"/>
    </location>
</feature>
<feature type="transmembrane region" description="Helical" evidence="2">
    <location>
        <begin position="187"/>
        <end position="205"/>
    </location>
</feature>
<keyword evidence="2" id="KW-1133">Transmembrane helix</keyword>
<feature type="transmembrane region" description="Helical" evidence="2">
    <location>
        <begin position="217"/>
        <end position="235"/>
    </location>
</feature>
<feature type="transmembrane region" description="Helical" evidence="2">
    <location>
        <begin position="587"/>
        <end position="605"/>
    </location>
</feature>
<dbReference type="RefSeq" id="WP_227708399.1">
    <property type="nucleotide sequence ID" value="NZ_JAJEQX010000025.1"/>
</dbReference>
<feature type="transmembrane region" description="Helical" evidence="2">
    <location>
        <begin position="247"/>
        <end position="265"/>
    </location>
</feature>
<feature type="transmembrane region" description="Helical" evidence="2">
    <location>
        <begin position="327"/>
        <end position="360"/>
    </location>
</feature>
<sequence length="797" mass="92331">MSFNFVTTVWIAKIFIIYTLMVVVLPYFVMRKFLQGRSITQKFVFSIVAGNFFYIMIVLLWGLVHITNRYVLIATTFAIPVGMAVKGRKKLWEGHVRQTWIHLRRFIKRENSFRYSMRIFFRWLGREIKSALRRLGIFLRKNIFELILFLGCSAFVMWYFSITNHFGPRASDLVVHMYWINGVDDGILYRAGIYPFGMHALLYYFHAVFDIPTVRLVLLFGTVQAFYIFTMFLAFLKEICRYRYTPYLTYVAFAVGSYLVSGRYARYYATLPQEFGMVFILPCVIALIRFFRAVRDENAEYKRMKEQKLLYTRIDGKRRWRESTIQLWLLIISFGLTLSAHFYSTIIAGVLVLAAAVAYIRFIFNPKTFRRLVCAAVIAIMIPVFPMAVAFAGGTPLEGSLYWALEVMGVSRSDETEQSEDASSENTSEENGNTAVDSSGENTKVSAQGDNSGETASSEPAQPELSLQEKISQFVENAKSTAVAMLTMLIFSSEGVLQAWVWCVPVLLVEIPLMWLLREWEYSRYIIMILLASIFLIILCIPDTFGLPSLLDQSRASIYCAYFILTGLSLAADGVLVVLGRIIRVRALWQFASLAMAAAFVFYTAEGGYIRVKTVNSSSLERDGAQLCVYDIMEKYPDEKWTIVSCNEERNMVSPVAWHYEVCDFLEEMENYSDDDEMYIPTQYVFFFIEKRSMDYSYGEFTDVDAEVSEYWASQELPPTSGLSQYSGTNRIITNSRLYYWAQEYQKRFPNEMKVYYEDDDFVCYYIEQNEYYLNNFAIDYGYNSRDYTASEVETYD</sequence>
<evidence type="ECO:0000256" key="2">
    <source>
        <dbReference type="SAM" id="Phobius"/>
    </source>
</evidence>
<name>A0ABS8G0C6_9FIRM</name>
<feature type="transmembrane region" description="Helical" evidence="2">
    <location>
        <begin position="372"/>
        <end position="393"/>
    </location>
</feature>
<feature type="transmembrane region" description="Helical" evidence="2">
    <location>
        <begin position="525"/>
        <end position="544"/>
    </location>
</feature>
<reference evidence="3 4" key="1">
    <citation type="submission" date="2021-10" db="EMBL/GenBank/DDBJ databases">
        <title>Anaerobic single-cell dispensing facilitates the cultivation of human gut bacteria.</title>
        <authorList>
            <person name="Afrizal A."/>
        </authorList>
    </citation>
    <scope>NUCLEOTIDE SEQUENCE [LARGE SCALE GENOMIC DNA]</scope>
    <source>
        <strain evidence="3 4">CLA-AA-H200</strain>
    </source>
</reference>
<organism evidence="3 4">
    <name type="scientific">Ruminococcus turbiniformis</name>
    <dbReference type="NCBI Taxonomy" id="2881258"/>
    <lineage>
        <taxon>Bacteria</taxon>
        <taxon>Bacillati</taxon>
        <taxon>Bacillota</taxon>
        <taxon>Clostridia</taxon>
        <taxon>Eubacteriales</taxon>
        <taxon>Oscillospiraceae</taxon>
        <taxon>Ruminococcus</taxon>
    </lineage>
</organism>
<evidence type="ECO:0000313" key="3">
    <source>
        <dbReference type="EMBL" id="MCC2255324.1"/>
    </source>
</evidence>
<gene>
    <name evidence="3" type="ORF">LKD70_13005</name>
</gene>
<evidence type="ECO:0000313" key="4">
    <source>
        <dbReference type="Proteomes" id="UP001198151"/>
    </source>
</evidence>
<feature type="transmembrane region" description="Helical" evidence="2">
    <location>
        <begin position="143"/>
        <end position="162"/>
    </location>
</feature>
<evidence type="ECO:0000256" key="1">
    <source>
        <dbReference type="SAM" id="MobiDB-lite"/>
    </source>
</evidence>
<feature type="transmembrane region" description="Helical" evidence="2">
    <location>
        <begin position="556"/>
        <end position="580"/>
    </location>
</feature>
<keyword evidence="2" id="KW-0812">Transmembrane</keyword>
<comment type="caution">
    <text evidence="3">The sequence shown here is derived from an EMBL/GenBank/DDBJ whole genome shotgun (WGS) entry which is preliminary data.</text>
</comment>
<feature type="transmembrane region" description="Helical" evidence="2">
    <location>
        <begin position="6"/>
        <end position="30"/>
    </location>
</feature>
<feature type="transmembrane region" description="Helical" evidence="2">
    <location>
        <begin position="277"/>
        <end position="294"/>
    </location>
</feature>
<feature type="compositionally biased region" description="Polar residues" evidence="1">
    <location>
        <begin position="424"/>
        <end position="460"/>
    </location>
</feature>